<organism evidence="1 2">
    <name type="scientific">Salinimicrobium gaetbulicola</name>
    <dbReference type="NCBI Taxonomy" id="999702"/>
    <lineage>
        <taxon>Bacteria</taxon>
        <taxon>Pseudomonadati</taxon>
        <taxon>Bacteroidota</taxon>
        <taxon>Flavobacteriia</taxon>
        <taxon>Flavobacteriales</taxon>
        <taxon>Flavobacteriaceae</taxon>
        <taxon>Salinimicrobium</taxon>
    </lineage>
</organism>
<evidence type="ECO:0000313" key="2">
    <source>
        <dbReference type="Proteomes" id="UP001597100"/>
    </source>
</evidence>
<comment type="caution">
    <text evidence="1">The sequence shown here is derived from an EMBL/GenBank/DDBJ whole genome shotgun (WGS) entry which is preliminary data.</text>
</comment>
<gene>
    <name evidence="1" type="ORF">ACFQ1G_09025</name>
</gene>
<accession>A0ABW3IGU0</accession>
<keyword evidence="2" id="KW-1185">Reference proteome</keyword>
<protein>
    <submittedName>
        <fullName evidence="1">Uncharacterized protein</fullName>
    </submittedName>
</protein>
<evidence type="ECO:0000313" key="1">
    <source>
        <dbReference type="EMBL" id="MFD0976933.1"/>
    </source>
</evidence>
<name>A0ABW3IGU0_9FLAO</name>
<sequence length="143" mass="16943">MARSTTKHFSGNEKEIAELIKENLVWKEDLSYAGEEINFLSKFLEADVFQKNILNLYEKIQIFCSQLDSFRTQNLDLSMEVHNNKYDIQGMLECEDISCEIFYHDEHLKLGMRIMEFIKNFKEFKLEVFSYTSGLLKKSSKEM</sequence>
<dbReference type="EMBL" id="JBHTJP010000034">
    <property type="protein sequence ID" value="MFD0976933.1"/>
    <property type="molecule type" value="Genomic_DNA"/>
</dbReference>
<reference evidence="2" key="1">
    <citation type="journal article" date="2019" name="Int. J. Syst. Evol. Microbiol.">
        <title>The Global Catalogue of Microorganisms (GCM) 10K type strain sequencing project: providing services to taxonomists for standard genome sequencing and annotation.</title>
        <authorList>
            <consortium name="The Broad Institute Genomics Platform"/>
            <consortium name="The Broad Institute Genome Sequencing Center for Infectious Disease"/>
            <person name="Wu L."/>
            <person name="Ma J."/>
        </authorList>
    </citation>
    <scope>NUCLEOTIDE SEQUENCE [LARGE SCALE GENOMIC DNA]</scope>
    <source>
        <strain evidence="2">CCUG 60898</strain>
    </source>
</reference>
<dbReference type="Proteomes" id="UP001597100">
    <property type="component" value="Unassembled WGS sequence"/>
</dbReference>
<dbReference type="RefSeq" id="WP_380738783.1">
    <property type="nucleotide sequence ID" value="NZ_JBHTJP010000034.1"/>
</dbReference>
<proteinExistence type="predicted"/>